<dbReference type="EMBL" id="AP024233">
    <property type="protein sequence ID" value="BCO10124.1"/>
    <property type="molecule type" value="Genomic_DNA"/>
</dbReference>
<dbReference type="Pfam" id="PF00401">
    <property type="entry name" value="ATP-synt_DE"/>
    <property type="match status" value="1"/>
</dbReference>
<dbReference type="Proteomes" id="UP001063350">
    <property type="component" value="Chromosome"/>
</dbReference>
<evidence type="ECO:0000313" key="15">
    <source>
        <dbReference type="EMBL" id="BCO10124.1"/>
    </source>
</evidence>
<dbReference type="Pfam" id="PF02823">
    <property type="entry name" value="ATP-synt_DE_N"/>
    <property type="match status" value="1"/>
</dbReference>
<evidence type="ECO:0000256" key="12">
    <source>
        <dbReference type="SAM" id="Coils"/>
    </source>
</evidence>
<dbReference type="PANTHER" id="PTHR13822">
    <property type="entry name" value="ATP SYNTHASE DELTA/EPSILON CHAIN"/>
    <property type="match status" value="1"/>
</dbReference>
<gene>
    <name evidence="10 15" type="primary">atpC</name>
    <name evidence="15" type="ORF">GF1_25000</name>
</gene>
<dbReference type="GO" id="GO:0005524">
    <property type="term" value="F:ATP binding"/>
    <property type="evidence" value="ECO:0007669"/>
    <property type="project" value="UniProtKB-UniRule"/>
</dbReference>
<evidence type="ECO:0000256" key="6">
    <source>
        <dbReference type="ARBA" id="ARBA00023065"/>
    </source>
</evidence>
<dbReference type="RefSeq" id="WP_267926861.1">
    <property type="nucleotide sequence ID" value="NZ_AP024233.1"/>
</dbReference>
<dbReference type="AlphaFoldDB" id="A0A915U2F5"/>
<dbReference type="GO" id="GO:0005886">
    <property type="term" value="C:plasma membrane"/>
    <property type="evidence" value="ECO:0007669"/>
    <property type="project" value="UniProtKB-SubCell"/>
</dbReference>
<keyword evidence="10" id="KW-0375">Hydrogen ion transport</keyword>
<dbReference type="KEGG" id="ddu:GF1_25000"/>
<evidence type="ECO:0000256" key="1">
    <source>
        <dbReference type="ARBA" id="ARBA00003543"/>
    </source>
</evidence>
<keyword evidence="6 10" id="KW-0406">Ion transport</keyword>
<dbReference type="GO" id="GO:0045259">
    <property type="term" value="C:proton-transporting ATP synthase complex"/>
    <property type="evidence" value="ECO:0007669"/>
    <property type="project" value="UniProtKB-KW"/>
</dbReference>
<comment type="subcellular location">
    <subcellularLocation>
        <location evidence="2 10">Cell membrane</location>
        <topology evidence="2 10">Peripheral membrane protein</topology>
    </subcellularLocation>
</comment>
<evidence type="ECO:0000313" key="16">
    <source>
        <dbReference type="Proteomes" id="UP001063350"/>
    </source>
</evidence>
<dbReference type="PANTHER" id="PTHR13822:SF10">
    <property type="entry name" value="ATP SYNTHASE EPSILON CHAIN, CHLOROPLASTIC"/>
    <property type="match status" value="1"/>
</dbReference>
<evidence type="ECO:0000256" key="5">
    <source>
        <dbReference type="ARBA" id="ARBA00022448"/>
    </source>
</evidence>
<keyword evidence="5 10" id="KW-0813">Transport</keyword>
<evidence type="ECO:0000256" key="3">
    <source>
        <dbReference type="ARBA" id="ARBA00005712"/>
    </source>
</evidence>
<evidence type="ECO:0000256" key="7">
    <source>
        <dbReference type="ARBA" id="ARBA00023136"/>
    </source>
</evidence>
<evidence type="ECO:0000256" key="4">
    <source>
        <dbReference type="ARBA" id="ARBA00011648"/>
    </source>
</evidence>
<feature type="coiled-coil region" evidence="12">
    <location>
        <begin position="90"/>
        <end position="136"/>
    </location>
</feature>
<dbReference type="InterPro" id="IPR020546">
    <property type="entry name" value="ATP_synth_F1_dsu/esu_N"/>
</dbReference>
<name>A0A915U2F5_9BACT</name>
<sequence>MAQIHLEVVTPTGPVISDDVDIVTAPGYGGEFGVLANHAPFLSTIKIGTLSYKKDKQTSYLMVSGGFAEVSNNKITFLVESAEYGYDIDVERAMRAKERAEKRLAQAQSQSEKINRARAEAALRRALARLRTAEMAKQ</sequence>
<comment type="similarity">
    <text evidence="3 10 11">Belongs to the ATPase epsilon chain family.</text>
</comment>
<dbReference type="InterPro" id="IPR001469">
    <property type="entry name" value="ATP_synth_F1_dsu/esu"/>
</dbReference>
<dbReference type="Gene3D" id="1.20.5.440">
    <property type="entry name" value="ATP synthase delta/epsilon subunit, C-terminal domain"/>
    <property type="match status" value="1"/>
</dbReference>
<protein>
    <recommendedName>
        <fullName evidence="10">ATP synthase epsilon chain</fullName>
    </recommendedName>
    <alternativeName>
        <fullName evidence="10">ATP synthase F1 sector epsilon subunit</fullName>
    </alternativeName>
    <alternativeName>
        <fullName evidence="10">F-ATPase epsilon subunit</fullName>
    </alternativeName>
</protein>
<keyword evidence="10" id="KW-1003">Cell membrane</keyword>
<dbReference type="NCBIfam" id="NF009980">
    <property type="entry name" value="PRK13446.1"/>
    <property type="match status" value="1"/>
</dbReference>
<feature type="domain" description="ATP synthase epsilon subunit C-terminal" evidence="13">
    <location>
        <begin position="87"/>
        <end position="134"/>
    </location>
</feature>
<evidence type="ECO:0000259" key="14">
    <source>
        <dbReference type="Pfam" id="PF02823"/>
    </source>
</evidence>
<dbReference type="InterPro" id="IPR020547">
    <property type="entry name" value="ATP_synth_F1_esu_C"/>
</dbReference>
<evidence type="ECO:0000256" key="10">
    <source>
        <dbReference type="HAMAP-Rule" id="MF_00530"/>
    </source>
</evidence>
<evidence type="ECO:0000256" key="9">
    <source>
        <dbReference type="ARBA" id="ARBA00023310"/>
    </source>
</evidence>
<dbReference type="CDD" id="cd12152">
    <property type="entry name" value="F1-ATPase_delta"/>
    <property type="match status" value="1"/>
</dbReference>
<dbReference type="GO" id="GO:0046933">
    <property type="term" value="F:proton-transporting ATP synthase activity, rotational mechanism"/>
    <property type="evidence" value="ECO:0007669"/>
    <property type="project" value="UniProtKB-UniRule"/>
</dbReference>
<reference evidence="15" key="1">
    <citation type="submission" date="2020-12" db="EMBL/GenBank/DDBJ databases">
        <title>Desulfobium dissulfuricans gen. nov., sp. nov., a novel mesophilic, sulfate-reducing bacterium isolated from a deep-sea hydrothermal vent.</title>
        <authorList>
            <person name="Hashimoto Y."/>
            <person name="Tame A."/>
            <person name="Sawayama S."/>
            <person name="Miyazaki J."/>
            <person name="Takai K."/>
            <person name="Nakagawa S."/>
        </authorList>
    </citation>
    <scope>NUCLEOTIDE SEQUENCE</scope>
    <source>
        <strain evidence="15">GF1</strain>
    </source>
</reference>
<dbReference type="HAMAP" id="MF_00530">
    <property type="entry name" value="ATP_synth_epsil_bac"/>
    <property type="match status" value="1"/>
</dbReference>
<organism evidence="15 16">
    <name type="scientific">Desulfolithobacter dissulfuricans</name>
    <dbReference type="NCBI Taxonomy" id="2795293"/>
    <lineage>
        <taxon>Bacteria</taxon>
        <taxon>Pseudomonadati</taxon>
        <taxon>Thermodesulfobacteriota</taxon>
        <taxon>Desulfobulbia</taxon>
        <taxon>Desulfobulbales</taxon>
        <taxon>Desulfobulbaceae</taxon>
        <taxon>Desulfolithobacter</taxon>
    </lineage>
</organism>
<keyword evidence="12" id="KW-0175">Coiled coil</keyword>
<dbReference type="NCBIfam" id="NF001846">
    <property type="entry name" value="PRK00571.1-3"/>
    <property type="match status" value="1"/>
</dbReference>
<dbReference type="SUPFAM" id="SSF51344">
    <property type="entry name" value="Epsilon subunit of F1F0-ATP synthase N-terminal domain"/>
    <property type="match status" value="1"/>
</dbReference>
<comment type="subunit">
    <text evidence="4 10 11">F-type ATPases have 2 components, CF(1) - the catalytic core - and CF(0) - the membrane proton channel. CF(1) has five subunits: alpha(3), beta(3), gamma(1), delta(1), epsilon(1). CF(0) has three main subunits: a, b and c.</text>
</comment>
<evidence type="ECO:0000259" key="13">
    <source>
        <dbReference type="Pfam" id="PF00401"/>
    </source>
</evidence>
<feature type="domain" description="ATP synthase F1 complex delta/epsilon subunit N-terminal" evidence="14">
    <location>
        <begin position="4"/>
        <end position="82"/>
    </location>
</feature>
<accession>A0A915U2F5</accession>
<dbReference type="InterPro" id="IPR036771">
    <property type="entry name" value="ATPsynth_dsu/esu_N"/>
</dbReference>
<proteinExistence type="inferred from homology"/>
<keyword evidence="16" id="KW-1185">Reference proteome</keyword>
<dbReference type="InterPro" id="IPR036794">
    <property type="entry name" value="ATP_F1_dsu/esu_C_sf"/>
</dbReference>
<keyword evidence="9 10" id="KW-0066">ATP synthesis</keyword>
<keyword evidence="7 10" id="KW-0472">Membrane</keyword>
<dbReference type="NCBIfam" id="TIGR01216">
    <property type="entry name" value="ATP_synt_epsi"/>
    <property type="match status" value="1"/>
</dbReference>
<dbReference type="SUPFAM" id="SSF46604">
    <property type="entry name" value="Epsilon subunit of F1F0-ATP synthase C-terminal domain"/>
    <property type="match status" value="1"/>
</dbReference>
<evidence type="ECO:0000256" key="2">
    <source>
        <dbReference type="ARBA" id="ARBA00004202"/>
    </source>
</evidence>
<evidence type="ECO:0000256" key="8">
    <source>
        <dbReference type="ARBA" id="ARBA00023196"/>
    </source>
</evidence>
<evidence type="ECO:0000256" key="11">
    <source>
        <dbReference type="RuleBase" id="RU003656"/>
    </source>
</evidence>
<dbReference type="Gene3D" id="2.60.15.10">
    <property type="entry name" value="F0F1 ATP synthase delta/epsilon subunit, N-terminal"/>
    <property type="match status" value="1"/>
</dbReference>
<keyword evidence="8 10" id="KW-0139">CF(1)</keyword>
<comment type="function">
    <text evidence="1 10">Produces ATP from ADP in the presence of a proton gradient across the membrane.</text>
</comment>